<dbReference type="AlphaFoldDB" id="A0A9W9QTU1"/>
<feature type="compositionally biased region" description="Basic and acidic residues" evidence="1">
    <location>
        <begin position="242"/>
        <end position="253"/>
    </location>
</feature>
<evidence type="ECO:0008006" key="4">
    <source>
        <dbReference type="Google" id="ProtNLM"/>
    </source>
</evidence>
<dbReference type="EMBL" id="JAPZBR010000008">
    <property type="protein sequence ID" value="KAJ5342879.1"/>
    <property type="molecule type" value="Genomic_DNA"/>
</dbReference>
<evidence type="ECO:0000256" key="1">
    <source>
        <dbReference type="SAM" id="MobiDB-lite"/>
    </source>
</evidence>
<gene>
    <name evidence="2" type="ORF">N7541_012003</name>
</gene>
<feature type="compositionally biased region" description="Basic and acidic residues" evidence="1">
    <location>
        <begin position="1"/>
        <end position="20"/>
    </location>
</feature>
<feature type="compositionally biased region" description="Basic and acidic residues" evidence="1">
    <location>
        <begin position="38"/>
        <end position="62"/>
    </location>
</feature>
<reference evidence="2" key="1">
    <citation type="submission" date="2022-12" db="EMBL/GenBank/DDBJ databases">
        <authorList>
            <person name="Petersen C."/>
        </authorList>
    </citation>
    <scope>NUCLEOTIDE SEQUENCE</scope>
    <source>
        <strain evidence="2">IBT 35675</strain>
    </source>
</reference>
<organism evidence="2 3">
    <name type="scientific">Penicillium brevicompactum</name>
    <dbReference type="NCBI Taxonomy" id="5074"/>
    <lineage>
        <taxon>Eukaryota</taxon>
        <taxon>Fungi</taxon>
        <taxon>Dikarya</taxon>
        <taxon>Ascomycota</taxon>
        <taxon>Pezizomycotina</taxon>
        <taxon>Eurotiomycetes</taxon>
        <taxon>Eurotiomycetidae</taxon>
        <taxon>Eurotiales</taxon>
        <taxon>Aspergillaceae</taxon>
        <taxon>Penicillium</taxon>
    </lineage>
</organism>
<comment type="caution">
    <text evidence="2">The sequence shown here is derived from an EMBL/GenBank/DDBJ whole genome shotgun (WGS) entry which is preliminary data.</text>
</comment>
<reference evidence="2" key="2">
    <citation type="journal article" date="2023" name="IMA Fungus">
        <title>Comparative genomic study of the Penicillium genus elucidates a diverse pangenome and 15 lateral gene transfer events.</title>
        <authorList>
            <person name="Petersen C."/>
            <person name="Sorensen T."/>
            <person name="Nielsen M.R."/>
            <person name="Sondergaard T.E."/>
            <person name="Sorensen J.L."/>
            <person name="Fitzpatrick D.A."/>
            <person name="Frisvad J.C."/>
            <person name="Nielsen K.L."/>
        </authorList>
    </citation>
    <scope>NUCLEOTIDE SEQUENCE</scope>
    <source>
        <strain evidence="2">IBT 35675</strain>
    </source>
</reference>
<feature type="compositionally biased region" description="Low complexity" evidence="1">
    <location>
        <begin position="354"/>
        <end position="371"/>
    </location>
</feature>
<feature type="region of interest" description="Disordered" evidence="1">
    <location>
        <begin position="1"/>
        <end position="397"/>
    </location>
</feature>
<feature type="compositionally biased region" description="Polar residues" evidence="1">
    <location>
        <begin position="21"/>
        <end position="35"/>
    </location>
</feature>
<name>A0A9W9QTU1_PENBR</name>
<evidence type="ECO:0000313" key="2">
    <source>
        <dbReference type="EMBL" id="KAJ5342879.1"/>
    </source>
</evidence>
<proteinExistence type="predicted"/>
<feature type="compositionally biased region" description="Basic and acidic residues" evidence="1">
    <location>
        <begin position="295"/>
        <end position="315"/>
    </location>
</feature>
<protein>
    <recommendedName>
        <fullName evidence="4">Cell surface protein</fullName>
    </recommendedName>
</protein>
<feature type="compositionally biased region" description="Low complexity" evidence="1">
    <location>
        <begin position="273"/>
        <end position="291"/>
    </location>
</feature>
<evidence type="ECO:0000313" key="3">
    <source>
        <dbReference type="Proteomes" id="UP001148299"/>
    </source>
</evidence>
<dbReference type="PANTHER" id="PTHR39606:SF1">
    <property type="entry name" value="CELL SURFACE PROTEIN"/>
    <property type="match status" value="1"/>
</dbReference>
<feature type="compositionally biased region" description="Low complexity" evidence="1">
    <location>
        <begin position="149"/>
        <end position="161"/>
    </location>
</feature>
<feature type="compositionally biased region" description="Basic and acidic residues" evidence="1">
    <location>
        <begin position="166"/>
        <end position="183"/>
    </location>
</feature>
<feature type="compositionally biased region" description="Polar residues" evidence="1">
    <location>
        <begin position="189"/>
        <end position="198"/>
    </location>
</feature>
<feature type="compositionally biased region" description="Polar residues" evidence="1">
    <location>
        <begin position="316"/>
        <end position="331"/>
    </location>
</feature>
<accession>A0A9W9QTU1</accession>
<feature type="compositionally biased region" description="Low complexity" evidence="1">
    <location>
        <begin position="63"/>
        <end position="78"/>
    </location>
</feature>
<keyword evidence="3" id="KW-1185">Reference proteome</keyword>
<feature type="compositionally biased region" description="Basic and acidic residues" evidence="1">
    <location>
        <begin position="209"/>
        <end position="225"/>
    </location>
</feature>
<sequence>MQFVRKAEEALTGKKDESRESTQSSNHGPHSSNLANKLDPRVDSDRDNRAAHTNVDDKHLSTSKDYGSGSTGTTTTVGPHKSSAVNKLDPTVDSTRTVPTGTHGVESGVVGAGTTHGTHVGDTTSHGSTLGSTTHGTKPVTDTGATTYGSSSSNAGPHSSNIANKADPRVDSDRDHRARHEATDVGATTGVTHGSTNAGPHDSNIANKVDPRVDSDRDNRARHENLGSTNAGPHASNVANKADPRVDSDRDNRALLSGAGTAPALGSTHGTHGPSSALGSGTGATAAHSTTVGPHDTEIANKLDPRVDSDLDARATHQSLSGIGSGTVTHGSHTRDTASGPAPGQGLAGSSYNTPTGTATGTSGTAATAGPHDSSIANKLDPTVDSHIQADGTQRKI</sequence>
<dbReference type="Proteomes" id="UP001148299">
    <property type="component" value="Unassembled WGS sequence"/>
</dbReference>
<dbReference type="PANTHER" id="PTHR39606">
    <property type="entry name" value="SURFACE PROTEIN, PUTATIVE-RELATED"/>
    <property type="match status" value="1"/>
</dbReference>
<feature type="compositionally biased region" description="Low complexity" evidence="1">
    <location>
        <begin position="107"/>
        <end position="137"/>
    </location>
</feature>